<dbReference type="Proteomes" id="UP000006512">
    <property type="component" value="Unassembled WGS sequence"/>
</dbReference>
<gene>
    <name evidence="4" type="ORF">ABI_00360</name>
</gene>
<feature type="coiled-coil region" evidence="1">
    <location>
        <begin position="210"/>
        <end position="237"/>
    </location>
</feature>
<feature type="region of interest" description="Disordered" evidence="2">
    <location>
        <begin position="340"/>
        <end position="361"/>
    </location>
</feature>
<dbReference type="EMBL" id="GL883076">
    <property type="protein sequence ID" value="EGF93804.1"/>
    <property type="molecule type" value="Genomic_DNA"/>
</dbReference>
<evidence type="ECO:0000313" key="5">
    <source>
        <dbReference type="Proteomes" id="UP000006512"/>
    </source>
</evidence>
<keyword evidence="1" id="KW-0175">Coiled coil</keyword>
<protein>
    <submittedName>
        <fullName evidence="4">RecF/RecN/SMC N terminal domain protein</fullName>
    </submittedName>
</protein>
<feature type="domain" description="Rad50/SbcC-type AAA" evidence="3">
    <location>
        <begin position="35"/>
        <end position="233"/>
    </location>
</feature>
<dbReference type="Gene3D" id="3.40.50.300">
    <property type="entry name" value="P-loop containing nucleotide triphosphate hydrolases"/>
    <property type="match status" value="2"/>
</dbReference>
<dbReference type="InterPro" id="IPR038729">
    <property type="entry name" value="Rad50/SbcC_AAA"/>
</dbReference>
<evidence type="ECO:0000256" key="2">
    <source>
        <dbReference type="SAM" id="MobiDB-lite"/>
    </source>
</evidence>
<keyword evidence="5" id="KW-1185">Reference proteome</keyword>
<accession>F4QFZ3</accession>
<dbReference type="InterPro" id="IPR027417">
    <property type="entry name" value="P-loop_NTPase"/>
</dbReference>
<dbReference type="HOGENOM" id="CLU_296452_0_0_5"/>
<evidence type="ECO:0000256" key="1">
    <source>
        <dbReference type="SAM" id="Coils"/>
    </source>
</evidence>
<evidence type="ECO:0000313" key="4">
    <source>
        <dbReference type="EMBL" id="EGF93804.1"/>
    </source>
</evidence>
<organism evidence="4 5">
    <name type="scientific">Asticcacaulis biprosthecium C19</name>
    <dbReference type="NCBI Taxonomy" id="715226"/>
    <lineage>
        <taxon>Bacteria</taxon>
        <taxon>Pseudomonadati</taxon>
        <taxon>Pseudomonadota</taxon>
        <taxon>Alphaproteobacteria</taxon>
        <taxon>Caulobacterales</taxon>
        <taxon>Caulobacteraceae</taxon>
        <taxon>Asticcacaulis</taxon>
    </lineage>
</organism>
<dbReference type="AlphaFoldDB" id="F4QFZ3"/>
<dbReference type="eggNOG" id="COG0419">
    <property type="taxonomic scope" value="Bacteria"/>
</dbReference>
<feature type="coiled-coil region" evidence="1">
    <location>
        <begin position="421"/>
        <end position="448"/>
    </location>
</feature>
<name>F4QFZ3_9CAUL</name>
<dbReference type="GO" id="GO:0016887">
    <property type="term" value="F:ATP hydrolysis activity"/>
    <property type="evidence" value="ECO:0007669"/>
    <property type="project" value="InterPro"/>
</dbReference>
<feature type="coiled-coil region" evidence="1">
    <location>
        <begin position="617"/>
        <end position="694"/>
    </location>
</feature>
<dbReference type="STRING" id="715226.ABI_00360"/>
<dbReference type="PANTHER" id="PTHR32114">
    <property type="entry name" value="ABC TRANSPORTER ABCH.3"/>
    <property type="match status" value="1"/>
</dbReference>
<dbReference type="SUPFAM" id="SSF52540">
    <property type="entry name" value="P-loop containing nucleoside triphosphate hydrolases"/>
    <property type="match status" value="1"/>
</dbReference>
<dbReference type="SUPFAM" id="SSF75712">
    <property type="entry name" value="Rad50 coiled-coil Zn hook"/>
    <property type="match status" value="1"/>
</dbReference>
<dbReference type="Pfam" id="PF13476">
    <property type="entry name" value="AAA_23"/>
    <property type="match status" value="1"/>
</dbReference>
<dbReference type="PANTHER" id="PTHR32114:SF2">
    <property type="entry name" value="ABC TRANSPORTER ABCH.3"/>
    <property type="match status" value="1"/>
</dbReference>
<dbReference type="GO" id="GO:0006302">
    <property type="term" value="P:double-strand break repair"/>
    <property type="evidence" value="ECO:0007669"/>
    <property type="project" value="InterPro"/>
</dbReference>
<sequence length="1057" mass="117479">MGRDCDIPGRRSPGTRRAIRVCYGAEVMSSIYISQIQLKEFRNFGDLTIDLPAAPGVMIVHGTNGLGKSSLFDGLEWALTGEIDHFNEWKKGAKPKDYLRRWDAPAQNPTEISLAFSDGNSLRRILPNTLDVKAGIDDVTGFLRDENWKQKIDSLHRYLLLTHFLGQSTLSRMTHRKPEERWEFLEQPAQSEWATELINTIHGQGNTNNAKAYDRRIDAWTDQLDILQDLLDREASEWADAQGQGALDDNAAYVVIESITRALPSVYDSGNASLESPGIDVLIDRIAAGEVIISGFVSSRAANMERARAILEQISTQDSHDRDSSLVIEASRNNLEPYRLASTDRKSEQASAESKVRAHEDAIKNQKEKLDELRLIRTQHSQIEQWNTELTGATAQTSQIQSEIAEAKTSAEYHSKRRSIIQNLDLRVAECNRQLAEQRELRLKAEQLLKLMPASFYVEKIGTLQQSSTAASGLIADFDLSLEALQTQTRQGEQELEAARLTFDNITGAVAKIAEKLTKSDCECPVCASTFDPNGELQRRAFEAVERLAPTLVPFQDRLSELRRKETELKQKKVEALVEIASYGSQIADFNRDLAQRNEIVGSIFGTAQEEPIETVLERISVAVDRLSSRAEQLDRRRKLPVLVTDGDAFDAWTAAIRRQNALEANLASLVRDITSLEGRVEAEKNAIEATTQALGAEADLGALIADAELALTSQTQELVSARQALDAAVQAASQASLVLAQTEASLQAMIEEVERGRNLIKSLADEWRSMDYLGDAINSEALRSQAQMLAELSAALELVRPQIVRLRDGRRIWARQSSHRETIERLRERLTAAPNLERAGLRQEAERVIGVCQKRILDIGRAKEIAQNATTEVNRKVQEFNADFLKPLSALMNKLNRAILSEPDIGLDLKVEKKKIAQTAIKSADAPDFVSKLNPQLVHSEGQMAALAVSMLCAANLSFPWCRWPALVMDDPLQHNDVIHAAAFADIMCNLVEARGHQVFLSTHDIAQAEFLRRKFSSRNIPCTSVHLLGRGRDGLEVQVKGYDSGSGRQASAVTN</sequence>
<proteinExistence type="predicted"/>
<feature type="compositionally biased region" description="Basic and acidic residues" evidence="2">
    <location>
        <begin position="342"/>
        <end position="361"/>
    </location>
</feature>
<evidence type="ECO:0000259" key="3">
    <source>
        <dbReference type="Pfam" id="PF13476"/>
    </source>
</evidence>
<reference evidence="5" key="1">
    <citation type="submission" date="2011-03" db="EMBL/GenBank/DDBJ databases">
        <title>Draft genome sequence of Brevundimonas diminuta.</title>
        <authorList>
            <person name="Brown P.J.B."/>
            <person name="Buechlein A."/>
            <person name="Hemmerich C."/>
            <person name="Brun Y.V."/>
        </authorList>
    </citation>
    <scope>NUCLEOTIDE SEQUENCE [LARGE SCALE GENOMIC DNA]</scope>
    <source>
        <strain evidence="5">C19</strain>
    </source>
</reference>
<dbReference type="CDD" id="cd00267">
    <property type="entry name" value="ABC_ATPase"/>
    <property type="match status" value="1"/>
</dbReference>